<dbReference type="AlphaFoldDB" id="A0A7X5QSB4"/>
<dbReference type="Proteomes" id="UP000518878">
    <property type="component" value="Unassembled WGS sequence"/>
</dbReference>
<dbReference type="Pfam" id="PF22124">
    <property type="entry name" value="Glyco_hydro_95_cat"/>
    <property type="match status" value="1"/>
</dbReference>
<dbReference type="PANTHER" id="PTHR31084">
    <property type="entry name" value="ALPHA-L-FUCOSIDASE 2"/>
    <property type="match status" value="1"/>
</dbReference>
<proteinExistence type="predicted"/>
<dbReference type="EMBL" id="JAAQTL010000001">
    <property type="protein sequence ID" value="NID14500.1"/>
    <property type="molecule type" value="Genomic_DNA"/>
</dbReference>
<evidence type="ECO:0000259" key="1">
    <source>
        <dbReference type="Pfam" id="PF14498"/>
    </source>
</evidence>
<organism evidence="4 5">
    <name type="scientific">Luteibacter yeojuensis</name>
    <dbReference type="NCBI Taxonomy" id="345309"/>
    <lineage>
        <taxon>Bacteria</taxon>
        <taxon>Pseudomonadati</taxon>
        <taxon>Pseudomonadota</taxon>
        <taxon>Gammaproteobacteria</taxon>
        <taxon>Lysobacterales</taxon>
        <taxon>Rhodanobacteraceae</taxon>
        <taxon>Luteibacter</taxon>
    </lineage>
</organism>
<dbReference type="Pfam" id="PF21307">
    <property type="entry name" value="Glyco_hydro_95_C"/>
    <property type="match status" value="1"/>
</dbReference>
<dbReference type="InterPro" id="IPR049053">
    <property type="entry name" value="AFCA-like_C"/>
</dbReference>
<feature type="domain" description="Glycosyl hydrolase family 95 N-terminal" evidence="1">
    <location>
        <begin position="133"/>
        <end position="279"/>
    </location>
</feature>
<dbReference type="InterPro" id="IPR012341">
    <property type="entry name" value="6hp_glycosidase-like_sf"/>
</dbReference>
<dbReference type="InterPro" id="IPR054363">
    <property type="entry name" value="GH95_cat"/>
</dbReference>
<feature type="domain" description="Glycosyl hydrolase family 95 N-terminal" evidence="1">
    <location>
        <begin position="64"/>
        <end position="111"/>
    </location>
</feature>
<gene>
    <name evidence="4" type="ORF">HBF32_03360</name>
</gene>
<dbReference type="InterPro" id="IPR016518">
    <property type="entry name" value="Alpha-L-fucosidase"/>
</dbReference>
<feature type="domain" description="Glycosyl hydrolase family 95 catalytic" evidence="3">
    <location>
        <begin position="311"/>
        <end position="731"/>
    </location>
</feature>
<evidence type="ECO:0000259" key="2">
    <source>
        <dbReference type="Pfam" id="PF21307"/>
    </source>
</evidence>
<dbReference type="PANTHER" id="PTHR31084:SF3">
    <property type="entry name" value="ALPHA-FUCOSIDASE A"/>
    <property type="match status" value="1"/>
</dbReference>
<dbReference type="GO" id="GO:0005975">
    <property type="term" value="P:carbohydrate metabolic process"/>
    <property type="evidence" value="ECO:0007669"/>
    <property type="project" value="InterPro"/>
</dbReference>
<keyword evidence="5" id="KW-1185">Reference proteome</keyword>
<dbReference type="Gene3D" id="1.50.10.10">
    <property type="match status" value="1"/>
</dbReference>
<dbReference type="GO" id="GO:0004560">
    <property type="term" value="F:alpha-L-fucosidase activity"/>
    <property type="evidence" value="ECO:0007669"/>
    <property type="project" value="InterPro"/>
</dbReference>
<name>A0A7X5QSB4_9GAMM</name>
<evidence type="ECO:0000259" key="3">
    <source>
        <dbReference type="Pfam" id="PF22124"/>
    </source>
</evidence>
<dbReference type="PIRSF" id="PIRSF007663">
    <property type="entry name" value="UCP007663"/>
    <property type="match status" value="1"/>
</dbReference>
<accession>A0A7X5QSB4</accession>
<dbReference type="InterPro" id="IPR027414">
    <property type="entry name" value="GH95_N_dom"/>
</dbReference>
<evidence type="ECO:0000313" key="5">
    <source>
        <dbReference type="Proteomes" id="UP000518878"/>
    </source>
</evidence>
<evidence type="ECO:0000313" key="4">
    <source>
        <dbReference type="EMBL" id="NID14500.1"/>
    </source>
</evidence>
<dbReference type="Pfam" id="PF14498">
    <property type="entry name" value="Glyco_hyd_65N_2"/>
    <property type="match status" value="2"/>
</dbReference>
<reference evidence="4 5" key="1">
    <citation type="journal article" date="2006" name="Int. J. Syst. Evol. Microbiol.">
        <title>Dyella yeojuensis sp. nov., isolated from greenhouse soil in Korea.</title>
        <authorList>
            <person name="Kim B.Y."/>
            <person name="Weon H.Y."/>
            <person name="Lee K.H."/>
            <person name="Seok S.J."/>
            <person name="Kwon S.W."/>
            <person name="Go S.J."/>
            <person name="Stackebrandt E."/>
        </authorList>
    </citation>
    <scope>NUCLEOTIDE SEQUENCE [LARGE SCALE GENOMIC DNA]</scope>
    <source>
        <strain evidence="4 5">DSM 17673</strain>
    </source>
</reference>
<dbReference type="SUPFAM" id="SSF48208">
    <property type="entry name" value="Six-hairpin glycosidases"/>
    <property type="match status" value="1"/>
</dbReference>
<sequence length="827" mass="91178">MDLDETHDDPMDRRGFLRAAGTMAAMFPWLALPYRHSREGGNPAAYVVRRPGGPLPVVPSRHVLRYDTPAAESNLLREGLPIGNGRVGALVGGDPASTCLYITDASMWLGKRDVVLGDDGQFDYSTEHFGSLVMLARLYVSIEGHEPAHVTGYRRELDLDQGYLRVSYRKDGVAYSWGIFASHPDDVVVIHLSQAGGGAYSGTLALHGMHGDTPRAEVQQAPIPTARTHFEGVLDNGLRYATNVTASATAGRIEADERGLHFANCAALTIIVGGGTNYVPDLAMGYMDPSLDPLELATRKTGAAALHSPDVLLHTHVADYRALFDTMRVDLGTSTATQRAMDTWTRLQARATAGSPTDPELEATYLQYGRYLTIAGSRDSLPTGLQGLWLDSNVSPWMADYHSDINIQMNYWLPDRAGLPSCFDPFTNYCLSQVDAWTDATRKYFNDPRNGYRNSSGKIAGWTLGISTNIYGGGGWRWHPAGNAWLCNNLWQHYQYNPDRSYLARIYPLMKGACEFWESRLLTVSVKDPATGRMREVLVDDADWSPEQGPTDAKGITYAQEWVWDLFENYRQASALLAKDADYAATIAKLQARLYLPEVSDKTGWLEEWMTPDNLGEAEHRHLSPLVGFFPGDRIRTDGSPSTLIDGVTRLLEARGTGGYGWACAWRAMCWARLGHAEKAYRLILTNLSPSKQRSNGTAQNLFDMYQLDADHDAFQIDANFGTPTAMLEMLISSRPGLIVLLPALPEAWAASGTVTGLGARGGFRVDLAWKLGKVTTVTVRSVGGERTRLRFDGWEKDIALRPGGSVKLTLPGSTIWRRFNPLDRSS</sequence>
<dbReference type="RefSeq" id="WP_166698211.1">
    <property type="nucleotide sequence ID" value="NZ_JAAQTL010000001.1"/>
</dbReference>
<protein>
    <submittedName>
        <fullName evidence="4">Glycoside hydrolase family 95 protein</fullName>
    </submittedName>
</protein>
<comment type="caution">
    <text evidence="4">The sequence shown here is derived from an EMBL/GenBank/DDBJ whole genome shotgun (WGS) entry which is preliminary data.</text>
</comment>
<dbReference type="InterPro" id="IPR008928">
    <property type="entry name" value="6-hairpin_glycosidase_sf"/>
</dbReference>
<keyword evidence="4" id="KW-0378">Hydrolase</keyword>
<feature type="domain" description="Alpha fucosidase A-like C-terminal" evidence="2">
    <location>
        <begin position="734"/>
        <end position="794"/>
    </location>
</feature>